<comment type="subcellular location">
    <subcellularLocation>
        <location evidence="2">Endomembrane system</location>
        <topology evidence="2">Multi-pass membrane protein</topology>
    </subcellularLocation>
</comment>
<dbReference type="InterPro" id="IPR004533">
    <property type="entry name" value="CDP-diaglyc--ser_O-PTrfase"/>
</dbReference>
<keyword evidence="9 16" id="KW-1133">Transmembrane helix</keyword>
<dbReference type="Gene3D" id="1.20.120.1760">
    <property type="match status" value="1"/>
</dbReference>
<evidence type="ECO:0000256" key="6">
    <source>
        <dbReference type="ARBA" id="ARBA00022516"/>
    </source>
</evidence>
<dbReference type="GO" id="GO:0016020">
    <property type="term" value="C:membrane"/>
    <property type="evidence" value="ECO:0007669"/>
    <property type="project" value="InterPro"/>
</dbReference>
<evidence type="ECO:0000256" key="3">
    <source>
        <dbReference type="ARBA" id="ARBA00010441"/>
    </source>
</evidence>
<sequence>MSKNKRREKRRQILILPSLLTTGNLFCGFFALVSAVEGHFGRASIAILVAIVFDILDGRIARYTNTTSRFGLEYDSLCDLVSFGTAPAILVYTYALKSYGRYGWLAAFLYVATAALRLAKFNIQSTKERNYFSGLPSPGAAGLIASTILFTLWLGVSYPVRHVAILVMVYIISYLMVSGIPYFSFKKVAFAERHPFYSLVIFVLLLTVTAAEPVLILFCGFLLYALSGPLLLALRAKRGRVAVSSEI</sequence>
<comment type="similarity">
    <text evidence="3 15">Belongs to the CDP-alcohol phosphatidyltransferase class-I family.</text>
</comment>
<evidence type="ECO:0000256" key="10">
    <source>
        <dbReference type="ARBA" id="ARBA00023098"/>
    </source>
</evidence>
<gene>
    <name evidence="17" type="primary">pssA</name>
    <name evidence="17" type="ORF">ENJ96_03100</name>
</gene>
<dbReference type="EC" id="2.7.8.8" evidence="4"/>
<dbReference type="AlphaFoldDB" id="A0A7V5NZC4"/>
<dbReference type="PANTHER" id="PTHR14269">
    <property type="entry name" value="CDP-DIACYLGLYCEROL--GLYCEROL-3-PHOSPHATE 3-PHOSPHATIDYLTRANSFERASE-RELATED"/>
    <property type="match status" value="1"/>
</dbReference>
<dbReference type="InterPro" id="IPR048254">
    <property type="entry name" value="CDP_ALCOHOL_P_TRANSF_CS"/>
</dbReference>
<feature type="transmembrane region" description="Helical" evidence="16">
    <location>
        <begin position="196"/>
        <end position="226"/>
    </location>
</feature>
<evidence type="ECO:0000313" key="17">
    <source>
        <dbReference type="EMBL" id="HHI96817.1"/>
    </source>
</evidence>
<dbReference type="GO" id="GO:0003882">
    <property type="term" value="F:CDP-diacylglycerol-serine O-phosphatidyltransferase activity"/>
    <property type="evidence" value="ECO:0007669"/>
    <property type="project" value="UniProtKB-EC"/>
</dbReference>
<name>A0A7V5NZC4_9BACT</name>
<protein>
    <recommendedName>
        <fullName evidence="5">CDP-diacylglycerol--serine O-phosphatidyltransferase</fullName>
        <ecNumber evidence="4">2.7.8.8</ecNumber>
    </recommendedName>
    <alternativeName>
        <fullName evidence="14">Phosphatidylserine synthase</fullName>
    </alternativeName>
</protein>
<keyword evidence="13" id="KW-1208">Phospholipid metabolism</keyword>
<reference evidence="17" key="1">
    <citation type="journal article" date="2020" name="mSystems">
        <title>Genome- and Community-Level Interaction Insights into Carbon Utilization and Element Cycling Functions of Hydrothermarchaeota in Hydrothermal Sediment.</title>
        <authorList>
            <person name="Zhou Z."/>
            <person name="Liu Y."/>
            <person name="Xu W."/>
            <person name="Pan J."/>
            <person name="Luo Z.H."/>
            <person name="Li M."/>
        </authorList>
    </citation>
    <scope>NUCLEOTIDE SEQUENCE [LARGE SCALE GENOMIC DNA]</scope>
    <source>
        <strain evidence="17">HyVt-533</strain>
    </source>
</reference>
<keyword evidence="6" id="KW-0444">Lipid biosynthesis</keyword>
<evidence type="ECO:0000256" key="1">
    <source>
        <dbReference type="ARBA" id="ARBA00000287"/>
    </source>
</evidence>
<evidence type="ECO:0000256" key="9">
    <source>
        <dbReference type="ARBA" id="ARBA00022989"/>
    </source>
</evidence>
<proteinExistence type="inferred from homology"/>
<evidence type="ECO:0000256" key="11">
    <source>
        <dbReference type="ARBA" id="ARBA00023136"/>
    </source>
</evidence>
<keyword evidence="7 15" id="KW-0808">Transferase</keyword>
<dbReference type="Proteomes" id="UP000886101">
    <property type="component" value="Unassembled WGS sequence"/>
</dbReference>
<feature type="transmembrane region" description="Helical" evidence="16">
    <location>
        <begin position="12"/>
        <end position="33"/>
    </location>
</feature>
<dbReference type="PANTHER" id="PTHR14269:SF61">
    <property type="entry name" value="CDP-DIACYLGLYCEROL--SERINE O-PHOSPHATIDYLTRANSFERASE"/>
    <property type="match status" value="1"/>
</dbReference>
<evidence type="ECO:0000256" key="14">
    <source>
        <dbReference type="ARBA" id="ARBA00032361"/>
    </source>
</evidence>
<evidence type="ECO:0000256" key="5">
    <source>
        <dbReference type="ARBA" id="ARBA00017171"/>
    </source>
</evidence>
<feature type="transmembrane region" description="Helical" evidence="16">
    <location>
        <begin position="102"/>
        <end position="119"/>
    </location>
</feature>
<dbReference type="PROSITE" id="PS00379">
    <property type="entry name" value="CDP_ALCOHOL_P_TRANSF"/>
    <property type="match status" value="1"/>
</dbReference>
<evidence type="ECO:0000256" key="12">
    <source>
        <dbReference type="ARBA" id="ARBA00023209"/>
    </source>
</evidence>
<evidence type="ECO:0000256" key="13">
    <source>
        <dbReference type="ARBA" id="ARBA00023264"/>
    </source>
</evidence>
<evidence type="ECO:0000256" key="7">
    <source>
        <dbReference type="ARBA" id="ARBA00022679"/>
    </source>
</evidence>
<dbReference type="Pfam" id="PF01066">
    <property type="entry name" value="CDP-OH_P_transf"/>
    <property type="match status" value="1"/>
</dbReference>
<keyword evidence="8 16" id="KW-0812">Transmembrane</keyword>
<comment type="caution">
    <text evidence="17">The sequence shown here is derived from an EMBL/GenBank/DDBJ whole genome shotgun (WGS) entry which is preliminary data.</text>
</comment>
<evidence type="ECO:0000256" key="8">
    <source>
        <dbReference type="ARBA" id="ARBA00022692"/>
    </source>
</evidence>
<evidence type="ECO:0000256" key="2">
    <source>
        <dbReference type="ARBA" id="ARBA00004127"/>
    </source>
</evidence>
<dbReference type="EMBL" id="DROK01000090">
    <property type="protein sequence ID" value="HHI96817.1"/>
    <property type="molecule type" value="Genomic_DNA"/>
</dbReference>
<keyword evidence="11 16" id="KW-0472">Membrane</keyword>
<dbReference type="GO" id="GO:0008654">
    <property type="term" value="P:phospholipid biosynthetic process"/>
    <property type="evidence" value="ECO:0007669"/>
    <property type="project" value="UniProtKB-KW"/>
</dbReference>
<feature type="transmembrane region" description="Helical" evidence="16">
    <location>
        <begin position="39"/>
        <end position="56"/>
    </location>
</feature>
<dbReference type="InterPro" id="IPR043130">
    <property type="entry name" value="CDP-OH_PTrfase_TM_dom"/>
</dbReference>
<keyword evidence="10" id="KW-0443">Lipid metabolism</keyword>
<feature type="transmembrane region" description="Helical" evidence="16">
    <location>
        <begin position="162"/>
        <end position="184"/>
    </location>
</feature>
<evidence type="ECO:0000256" key="4">
    <source>
        <dbReference type="ARBA" id="ARBA00013174"/>
    </source>
</evidence>
<dbReference type="GO" id="GO:0012505">
    <property type="term" value="C:endomembrane system"/>
    <property type="evidence" value="ECO:0007669"/>
    <property type="project" value="UniProtKB-SubCell"/>
</dbReference>
<feature type="transmembrane region" description="Helical" evidence="16">
    <location>
        <begin position="131"/>
        <end position="156"/>
    </location>
</feature>
<evidence type="ECO:0000256" key="15">
    <source>
        <dbReference type="RuleBase" id="RU003750"/>
    </source>
</evidence>
<comment type="catalytic activity">
    <reaction evidence="1">
        <text>a CDP-1,2-diacyl-sn-glycerol + L-serine = a 1,2-diacyl-sn-glycero-3-phospho-L-serine + CMP + H(+)</text>
        <dbReference type="Rhea" id="RHEA:16913"/>
        <dbReference type="ChEBI" id="CHEBI:15378"/>
        <dbReference type="ChEBI" id="CHEBI:33384"/>
        <dbReference type="ChEBI" id="CHEBI:57262"/>
        <dbReference type="ChEBI" id="CHEBI:58332"/>
        <dbReference type="ChEBI" id="CHEBI:60377"/>
        <dbReference type="EC" id="2.7.8.8"/>
    </reaction>
</comment>
<dbReference type="InterPro" id="IPR000462">
    <property type="entry name" value="CDP-OH_P_trans"/>
</dbReference>
<evidence type="ECO:0000256" key="16">
    <source>
        <dbReference type="SAM" id="Phobius"/>
    </source>
</evidence>
<organism evidence="17">
    <name type="scientific">Thermodesulfatator atlanticus</name>
    <dbReference type="NCBI Taxonomy" id="501497"/>
    <lineage>
        <taxon>Bacteria</taxon>
        <taxon>Pseudomonadati</taxon>
        <taxon>Thermodesulfobacteriota</taxon>
        <taxon>Thermodesulfobacteria</taxon>
        <taxon>Thermodesulfobacteriales</taxon>
        <taxon>Thermodesulfatatoraceae</taxon>
        <taxon>Thermodesulfatator</taxon>
    </lineage>
</organism>
<keyword evidence="12" id="KW-0594">Phospholipid biosynthesis</keyword>
<dbReference type="InterPro" id="IPR050324">
    <property type="entry name" value="CDP-alcohol_PTase-I"/>
</dbReference>
<accession>A0A7V5NZC4</accession>
<dbReference type="NCBIfam" id="TIGR00473">
    <property type="entry name" value="pssA"/>
    <property type="match status" value="1"/>
</dbReference>